<keyword evidence="1 4" id="KW-0371">Homeobox</keyword>
<sequence>MTLTNCPLQLLADAASNHDSDESSRCPSPECPPHDLRPRKSKHHRVARRQVKTKLCPLDRHAKELKKAKYADACNIKTLSNSPANPFQLRMLRMVYDSITIYPPDNWQALLALGLYRSPVQIRNWFSNTRQKNRGDARKPFVDLGDGVKLRPSALSLSDEWSDETFEQILSACITLCSFRE</sequence>
<keyword evidence="5" id="KW-1185">Reference proteome</keyword>
<feature type="DNA-binding region" description="Homeobox" evidence="1">
    <location>
        <begin position="90"/>
        <end position="137"/>
    </location>
</feature>
<dbReference type="RefSeq" id="XP_037221787.1">
    <property type="nucleotide sequence ID" value="XM_037361495.1"/>
</dbReference>
<organism evidence="4 5">
    <name type="scientific">Mycena indigotica</name>
    <dbReference type="NCBI Taxonomy" id="2126181"/>
    <lineage>
        <taxon>Eukaryota</taxon>
        <taxon>Fungi</taxon>
        <taxon>Dikarya</taxon>
        <taxon>Basidiomycota</taxon>
        <taxon>Agaricomycotina</taxon>
        <taxon>Agaricomycetes</taxon>
        <taxon>Agaricomycetidae</taxon>
        <taxon>Agaricales</taxon>
        <taxon>Marasmiineae</taxon>
        <taxon>Mycenaceae</taxon>
        <taxon>Mycena</taxon>
    </lineage>
</organism>
<dbReference type="GO" id="GO:0003677">
    <property type="term" value="F:DNA binding"/>
    <property type="evidence" value="ECO:0007669"/>
    <property type="project" value="UniProtKB-UniRule"/>
</dbReference>
<dbReference type="AlphaFoldDB" id="A0A8H6W9M2"/>
<comment type="subcellular location">
    <subcellularLocation>
        <location evidence="1">Nucleus</location>
    </subcellularLocation>
</comment>
<dbReference type="SUPFAM" id="SSF46689">
    <property type="entry name" value="Homeodomain-like"/>
    <property type="match status" value="1"/>
</dbReference>
<dbReference type="InterPro" id="IPR009057">
    <property type="entry name" value="Homeodomain-like_sf"/>
</dbReference>
<gene>
    <name evidence="4" type="ORF">MIND_00468500</name>
</gene>
<dbReference type="PROSITE" id="PS50071">
    <property type="entry name" value="HOMEOBOX_2"/>
    <property type="match status" value="1"/>
</dbReference>
<dbReference type="Gene3D" id="1.10.10.60">
    <property type="entry name" value="Homeodomain-like"/>
    <property type="match status" value="1"/>
</dbReference>
<keyword evidence="1 4" id="KW-0238">DNA-binding</keyword>
<dbReference type="InterPro" id="IPR001356">
    <property type="entry name" value="HD"/>
</dbReference>
<evidence type="ECO:0000259" key="3">
    <source>
        <dbReference type="PROSITE" id="PS50071"/>
    </source>
</evidence>
<evidence type="ECO:0000256" key="2">
    <source>
        <dbReference type="SAM" id="MobiDB-lite"/>
    </source>
</evidence>
<evidence type="ECO:0000313" key="4">
    <source>
        <dbReference type="EMBL" id="KAF7306768.1"/>
    </source>
</evidence>
<feature type="domain" description="Homeobox" evidence="3">
    <location>
        <begin position="88"/>
        <end position="136"/>
    </location>
</feature>
<dbReference type="Proteomes" id="UP000636479">
    <property type="component" value="Unassembled WGS sequence"/>
</dbReference>
<dbReference type="OrthoDB" id="2963517at2759"/>
<dbReference type="EMBL" id="JACAZF010000004">
    <property type="protein sequence ID" value="KAF7306768.1"/>
    <property type="molecule type" value="Genomic_DNA"/>
</dbReference>
<evidence type="ECO:0000256" key="1">
    <source>
        <dbReference type="PROSITE-ProRule" id="PRU00108"/>
    </source>
</evidence>
<keyword evidence="1" id="KW-0539">Nucleus</keyword>
<accession>A0A8H6W9M2</accession>
<protein>
    <submittedName>
        <fullName evidence="4">Homeobox domain-containing protein</fullName>
    </submittedName>
</protein>
<dbReference type="GO" id="GO:0005634">
    <property type="term" value="C:nucleus"/>
    <property type="evidence" value="ECO:0007669"/>
    <property type="project" value="UniProtKB-SubCell"/>
</dbReference>
<evidence type="ECO:0000313" key="5">
    <source>
        <dbReference type="Proteomes" id="UP000636479"/>
    </source>
</evidence>
<comment type="caution">
    <text evidence="4">The sequence shown here is derived from an EMBL/GenBank/DDBJ whole genome shotgun (WGS) entry which is preliminary data.</text>
</comment>
<dbReference type="GeneID" id="59344011"/>
<feature type="region of interest" description="Disordered" evidence="2">
    <location>
        <begin position="17"/>
        <end position="47"/>
    </location>
</feature>
<name>A0A8H6W9M2_9AGAR</name>
<proteinExistence type="predicted"/>
<reference evidence="4" key="1">
    <citation type="submission" date="2020-05" db="EMBL/GenBank/DDBJ databases">
        <title>Mycena genomes resolve the evolution of fungal bioluminescence.</title>
        <authorList>
            <person name="Tsai I.J."/>
        </authorList>
    </citation>
    <scope>NUCLEOTIDE SEQUENCE</scope>
    <source>
        <strain evidence="4">171206Taipei</strain>
    </source>
</reference>